<dbReference type="GO" id="GO:1990904">
    <property type="term" value="C:ribonucleoprotein complex"/>
    <property type="evidence" value="ECO:0007669"/>
    <property type="project" value="UniProtKB-KW"/>
</dbReference>
<organism evidence="5">
    <name type="scientific">Chloropicon maureeniae</name>
    <dbReference type="NCBI Taxonomy" id="1461542"/>
    <lineage>
        <taxon>Eukaryota</taxon>
        <taxon>Viridiplantae</taxon>
        <taxon>Chlorophyta</taxon>
        <taxon>Chloropicophyceae</taxon>
        <taxon>Chloropicales</taxon>
        <taxon>Chloropicaceae</taxon>
        <taxon>Chloropicon</taxon>
    </lineage>
</organism>
<evidence type="ECO:0000256" key="2">
    <source>
        <dbReference type="ARBA" id="ARBA00022980"/>
    </source>
</evidence>
<keyword evidence="5" id="KW-0150">Chloroplast</keyword>
<keyword evidence="2 4" id="KW-0689">Ribosomal protein</keyword>
<evidence type="ECO:0000313" key="5">
    <source>
        <dbReference type="EMBL" id="QBX98225.1"/>
    </source>
</evidence>
<dbReference type="GO" id="GO:0006412">
    <property type="term" value="P:translation"/>
    <property type="evidence" value="ECO:0007669"/>
    <property type="project" value="UniProtKB-UniRule"/>
</dbReference>
<keyword evidence="4" id="KW-0699">rRNA-binding</keyword>
<dbReference type="InterPro" id="IPR000630">
    <property type="entry name" value="Ribosomal_uS8"/>
</dbReference>
<geneLocation type="chloroplast" evidence="5"/>
<dbReference type="Gene3D" id="3.30.1490.10">
    <property type="match status" value="1"/>
</dbReference>
<protein>
    <recommendedName>
        <fullName evidence="4">Small ribosomal subunit protein uS8c</fullName>
    </recommendedName>
</protein>
<evidence type="ECO:0000256" key="1">
    <source>
        <dbReference type="ARBA" id="ARBA00006471"/>
    </source>
</evidence>
<name>A0A4D6C3D1_9CHLO</name>
<keyword evidence="5" id="KW-0934">Plastid</keyword>
<dbReference type="InterPro" id="IPR035987">
    <property type="entry name" value="Ribosomal_uS8_sf"/>
</dbReference>
<dbReference type="GO" id="GO:0019843">
    <property type="term" value="F:rRNA binding"/>
    <property type="evidence" value="ECO:0007669"/>
    <property type="project" value="UniProtKB-UniRule"/>
</dbReference>
<dbReference type="RefSeq" id="YP_009646480.1">
    <property type="nucleotide sequence ID" value="NC_042488.1"/>
</dbReference>
<accession>A0A4D6C3D1</accession>
<dbReference type="SUPFAM" id="SSF56047">
    <property type="entry name" value="Ribosomal protein S8"/>
    <property type="match status" value="1"/>
</dbReference>
<dbReference type="PANTHER" id="PTHR11758">
    <property type="entry name" value="40S RIBOSOMAL PROTEIN S15A"/>
    <property type="match status" value="1"/>
</dbReference>
<dbReference type="GO" id="GO:0003735">
    <property type="term" value="F:structural constituent of ribosome"/>
    <property type="evidence" value="ECO:0007669"/>
    <property type="project" value="InterPro"/>
</dbReference>
<keyword evidence="3 4" id="KW-0687">Ribonucleoprotein</keyword>
<dbReference type="GO" id="GO:0009507">
    <property type="term" value="C:chloroplast"/>
    <property type="evidence" value="ECO:0007669"/>
    <property type="project" value="UniProtKB-SubCell"/>
</dbReference>
<dbReference type="HAMAP" id="MF_01302_B">
    <property type="entry name" value="Ribosomal_uS8_B"/>
    <property type="match status" value="1"/>
</dbReference>
<comment type="subunit">
    <text evidence="4">Part of the 30S ribosomal subunit.</text>
</comment>
<dbReference type="FunFam" id="3.30.1490.10:FF:000001">
    <property type="entry name" value="30S ribosomal protein S8"/>
    <property type="match status" value="1"/>
</dbReference>
<dbReference type="EMBL" id="MK085994">
    <property type="protein sequence ID" value="QBX98225.1"/>
    <property type="molecule type" value="Genomic_DNA"/>
</dbReference>
<comment type="function">
    <text evidence="4">One of the primary rRNA binding proteins, it binds directly to 16S rRNA central domain where it helps coordinate assembly of the platform of the 30S subunit.</text>
</comment>
<gene>
    <name evidence="4 5" type="primary">rps8</name>
</gene>
<comment type="similarity">
    <text evidence="1 4">Belongs to the universal ribosomal protein uS8 family.</text>
</comment>
<dbReference type="Pfam" id="PF00410">
    <property type="entry name" value="Ribosomal_S8"/>
    <property type="match status" value="1"/>
</dbReference>
<dbReference type="Gene3D" id="3.30.1370.30">
    <property type="match status" value="1"/>
</dbReference>
<sequence length="133" mass="14875">MLKRNSSDSISAFFTQIRNAILAQRKTVCVPQTNVNWDLASLLLRENFIEGVFKLSPKLEFFIVVLGDDSSSEKILNMNRLSRPSKRVYVKHNRIKNTLDGMGLVLLSTSQGVMTGQEASAKSLGGELLCEIW</sequence>
<dbReference type="GO" id="GO:0005840">
    <property type="term" value="C:ribosome"/>
    <property type="evidence" value="ECO:0007669"/>
    <property type="project" value="UniProtKB-KW"/>
</dbReference>
<evidence type="ECO:0000256" key="3">
    <source>
        <dbReference type="ARBA" id="ARBA00023274"/>
    </source>
</evidence>
<reference evidence="5" key="1">
    <citation type="journal article" date="2019" name="Genome Biol. Evol.">
        <title>Tracing the Evolution of the Plastome and Mitogenome in the Chloropicophyceae Uncovered Convergent tRNA Gene Losses and a Variant Plastid Genetic Code.</title>
        <authorList>
            <person name="Turmel M."/>
            <person name="Dos Santos A.L."/>
            <person name="Otis C."/>
            <person name="Sergerie R."/>
            <person name="Lemieux C."/>
        </authorList>
    </citation>
    <scope>NUCLEOTIDE SEQUENCE</scope>
</reference>
<evidence type="ECO:0000256" key="4">
    <source>
        <dbReference type="HAMAP-Rule" id="MF_01302"/>
    </source>
</evidence>
<comment type="subcellular location">
    <subcellularLocation>
        <location evidence="4">Plastid</location>
        <location evidence="4">Chloroplast</location>
    </subcellularLocation>
</comment>
<dbReference type="AlphaFoldDB" id="A0A4D6C3D1"/>
<dbReference type="GeneID" id="40351246"/>
<proteinExistence type="inferred from homology"/>
<keyword evidence="4" id="KW-0694">RNA-binding</keyword>